<dbReference type="Gene3D" id="3.10.20.90">
    <property type="entry name" value="Phosphatidylinositol 3-kinase Catalytic Subunit, Chain A, domain 1"/>
    <property type="match status" value="1"/>
</dbReference>
<protein>
    <recommendedName>
        <fullName evidence="1">Ubiquitin-like domain-containing protein</fullName>
    </recommendedName>
</protein>
<evidence type="ECO:0000313" key="2">
    <source>
        <dbReference type="EMBL" id="CAE2303285.1"/>
    </source>
</evidence>
<dbReference type="InterPro" id="IPR040015">
    <property type="entry name" value="UBL3-like"/>
</dbReference>
<sequence length="108" mass="12302">MEYQIKFLFADASTIEKTFNSNISVAEAKTQLIEAWPAEKDKISSINDLKMIYNGKLLENAKTFEELKVPMNQQVIMHLQPKPPVAKLQQPVVTPTKPIEQTRCCIIL</sequence>
<gene>
    <name evidence="2" type="ORF">GTHE00462_LOCUS17167</name>
</gene>
<dbReference type="AlphaFoldDB" id="A0A7S4KRL8"/>
<name>A0A7S4KRL8_GUITH</name>
<dbReference type="InterPro" id="IPR000626">
    <property type="entry name" value="Ubiquitin-like_dom"/>
</dbReference>
<dbReference type="EMBL" id="HBKN01021888">
    <property type="protein sequence ID" value="CAE2303285.1"/>
    <property type="molecule type" value="Transcribed_RNA"/>
</dbReference>
<dbReference type="InterPro" id="IPR029071">
    <property type="entry name" value="Ubiquitin-like_domsf"/>
</dbReference>
<dbReference type="PANTHER" id="PTHR13169">
    <property type="entry name" value="UBIQUITIN-LIKE PROTEIN 3 HCG-1 PROTEIN"/>
    <property type="match status" value="1"/>
</dbReference>
<dbReference type="InterPro" id="IPR039540">
    <property type="entry name" value="UBL3-like_ubiquitin_dom"/>
</dbReference>
<evidence type="ECO:0000259" key="1">
    <source>
        <dbReference type="PROSITE" id="PS50053"/>
    </source>
</evidence>
<dbReference type="CDD" id="cd01814">
    <property type="entry name" value="Ubl_MUBs_plant"/>
    <property type="match status" value="1"/>
</dbReference>
<dbReference type="Pfam" id="PF13881">
    <property type="entry name" value="Rad60-SLD_2"/>
    <property type="match status" value="1"/>
</dbReference>
<dbReference type="SUPFAM" id="SSF54236">
    <property type="entry name" value="Ubiquitin-like"/>
    <property type="match status" value="1"/>
</dbReference>
<reference evidence="2" key="1">
    <citation type="submission" date="2021-01" db="EMBL/GenBank/DDBJ databases">
        <authorList>
            <person name="Corre E."/>
            <person name="Pelletier E."/>
            <person name="Niang G."/>
            <person name="Scheremetjew M."/>
            <person name="Finn R."/>
            <person name="Kale V."/>
            <person name="Holt S."/>
            <person name="Cochrane G."/>
            <person name="Meng A."/>
            <person name="Brown T."/>
            <person name="Cohen L."/>
        </authorList>
    </citation>
    <scope>NUCLEOTIDE SEQUENCE</scope>
    <source>
        <strain evidence="2">CCMP 2712</strain>
    </source>
</reference>
<dbReference type="PANTHER" id="PTHR13169:SF0">
    <property type="entry name" value="UBIQUITIN-LIKE PROTEIN 3"/>
    <property type="match status" value="1"/>
</dbReference>
<accession>A0A7S4KRL8</accession>
<dbReference type="PROSITE" id="PS50053">
    <property type="entry name" value="UBIQUITIN_2"/>
    <property type="match status" value="1"/>
</dbReference>
<proteinExistence type="predicted"/>
<feature type="domain" description="Ubiquitin-like" evidence="1">
    <location>
        <begin position="1"/>
        <end position="84"/>
    </location>
</feature>
<organism evidence="2">
    <name type="scientific">Guillardia theta</name>
    <name type="common">Cryptophyte</name>
    <name type="synonym">Cryptomonas phi</name>
    <dbReference type="NCBI Taxonomy" id="55529"/>
    <lineage>
        <taxon>Eukaryota</taxon>
        <taxon>Cryptophyceae</taxon>
        <taxon>Pyrenomonadales</taxon>
        <taxon>Geminigeraceae</taxon>
        <taxon>Guillardia</taxon>
    </lineage>
</organism>